<dbReference type="RefSeq" id="WP_039739406.1">
    <property type="nucleotide sequence ID" value="NZ_CP009788.1"/>
</dbReference>
<dbReference type="KEGG" id="gpi:GPICK_00200"/>
<dbReference type="OrthoDB" id="9785278at2"/>
<dbReference type="HOGENOM" id="CLU_114437_0_0_7"/>
<evidence type="ECO:0000313" key="1">
    <source>
        <dbReference type="EMBL" id="AJE02002.1"/>
    </source>
</evidence>
<name>A0A0B5B626_9BACT</name>
<evidence type="ECO:0008006" key="3">
    <source>
        <dbReference type="Google" id="ProtNLM"/>
    </source>
</evidence>
<dbReference type="NCBIfam" id="NF040826">
    <property type="entry name" value="lxa_BCAM0308"/>
    <property type="match status" value="1"/>
</dbReference>
<dbReference type="AlphaFoldDB" id="A0A0B5B626"/>
<accession>A0A0B5B626</accession>
<reference evidence="1 2" key="1">
    <citation type="journal article" date="2015" name="Genome Announc.">
        <title>Complete Genome of Geobacter pickeringii G13T, a Metal-Reducing Isolate from Sedimentary Kaolin Deposits.</title>
        <authorList>
            <person name="Badalamenti J.P."/>
            <person name="Bond D.R."/>
        </authorList>
    </citation>
    <scope>NUCLEOTIDE SEQUENCE [LARGE SCALE GENOMIC DNA]</scope>
    <source>
        <strain evidence="1 2">G13</strain>
    </source>
</reference>
<evidence type="ECO:0000313" key="2">
    <source>
        <dbReference type="Proteomes" id="UP000057609"/>
    </source>
</evidence>
<dbReference type="InterPro" id="IPR047706">
    <property type="entry name" value="BCAM0308-like"/>
</dbReference>
<protein>
    <recommendedName>
        <fullName evidence="3">Nmd3 N-terminal domain-containing protein</fullName>
    </recommendedName>
</protein>
<keyword evidence="2" id="KW-1185">Reference proteome</keyword>
<proteinExistence type="predicted"/>
<dbReference type="EMBL" id="CP009788">
    <property type="protein sequence ID" value="AJE02002.1"/>
    <property type="molecule type" value="Genomic_DNA"/>
</dbReference>
<dbReference type="Proteomes" id="UP000057609">
    <property type="component" value="Chromosome"/>
</dbReference>
<gene>
    <name evidence="1" type="ORF">GPICK_00200</name>
</gene>
<dbReference type="STRING" id="345632.GPICK_00200"/>
<sequence>MARVSHKIAVEEKGQRTARSTDVYLPKGGVKEAALCRKCNALYRNKRWSVDEGELKKAKSEEGSLNAVVCPACQRMADNNPAGIVTFAGDYLLAHEDDILNTIRNIETKSRVKNPLGRIMEISQDKNVLTVSTTEDKLAQKLGREIYKAHRGELHYRWSHDDNFVRVSWNR</sequence>
<organism evidence="1 2">
    <name type="scientific">Geobacter pickeringii</name>
    <dbReference type="NCBI Taxonomy" id="345632"/>
    <lineage>
        <taxon>Bacteria</taxon>
        <taxon>Pseudomonadati</taxon>
        <taxon>Thermodesulfobacteriota</taxon>
        <taxon>Desulfuromonadia</taxon>
        <taxon>Geobacterales</taxon>
        <taxon>Geobacteraceae</taxon>
        <taxon>Geobacter</taxon>
    </lineage>
</organism>